<dbReference type="AlphaFoldDB" id="L1L3Q9"/>
<feature type="region of interest" description="Disordered" evidence="1">
    <location>
        <begin position="80"/>
        <end position="102"/>
    </location>
</feature>
<evidence type="ECO:0000313" key="3">
    <source>
        <dbReference type="Proteomes" id="UP000010411"/>
    </source>
</evidence>
<comment type="caution">
    <text evidence="2">The sequence shown here is derived from an EMBL/GenBank/DDBJ whole genome shotgun (WGS) entry which is preliminary data.</text>
</comment>
<feature type="non-terminal residue" evidence="2">
    <location>
        <position position="1"/>
    </location>
</feature>
<name>L1L3Q9_9ACTN</name>
<feature type="region of interest" description="Disordered" evidence="1">
    <location>
        <begin position="140"/>
        <end position="165"/>
    </location>
</feature>
<dbReference type="EMBL" id="AEJC01000158">
    <property type="protein sequence ID" value="EKX67320.1"/>
    <property type="molecule type" value="Genomic_DNA"/>
</dbReference>
<reference evidence="2 3" key="1">
    <citation type="submission" date="2012-11" db="EMBL/GenBank/DDBJ databases">
        <authorList>
            <person name="Huguet-Tapia J.C."/>
            <person name="Durkin A.S."/>
            <person name="Pettis G.S."/>
            <person name="Badger J.H."/>
        </authorList>
    </citation>
    <scope>NUCLEOTIDE SEQUENCE [LARGE SCALE GENOMIC DNA]</scope>
    <source>
        <strain evidence="2 3">91-03</strain>
    </source>
</reference>
<dbReference type="Proteomes" id="UP000010411">
    <property type="component" value="Unassembled WGS sequence"/>
</dbReference>
<keyword evidence="3" id="KW-1185">Reference proteome</keyword>
<feature type="compositionally biased region" description="Basic and acidic residues" evidence="1">
    <location>
        <begin position="140"/>
        <end position="159"/>
    </location>
</feature>
<accession>L1L3Q9</accession>
<proteinExistence type="predicted"/>
<evidence type="ECO:0000256" key="1">
    <source>
        <dbReference type="SAM" id="MobiDB-lite"/>
    </source>
</evidence>
<protein>
    <submittedName>
        <fullName evidence="2">Uncharacterized protein</fullName>
    </submittedName>
</protein>
<evidence type="ECO:0000313" key="2">
    <source>
        <dbReference type="EMBL" id="EKX67320.1"/>
    </source>
</evidence>
<sequence>GRDTGRLLLDGVHPALHGDLDEPFAGDGVAQGGRQYVLGDVERGETGRAFDDVLGAVARASGADLRIRFLSLLEPDLTHHLSAPHRPPSGPTEPGLGERDAGQPFQQRGRVLVQDDRPREPLLILPRSFVEDHGRHLLARQREREREPHGPRSHNDHRVHGAAPPARSGVLADVCEQEVGAGCAITERMQPIAGVCVK</sequence>
<organism evidence="2 3">
    <name type="scientific">Streptomyces ipomoeae 91-03</name>
    <dbReference type="NCBI Taxonomy" id="698759"/>
    <lineage>
        <taxon>Bacteria</taxon>
        <taxon>Bacillati</taxon>
        <taxon>Actinomycetota</taxon>
        <taxon>Actinomycetes</taxon>
        <taxon>Kitasatosporales</taxon>
        <taxon>Streptomycetaceae</taxon>
        <taxon>Streptomyces</taxon>
    </lineage>
</organism>
<gene>
    <name evidence="2" type="ORF">STRIP9103_07281</name>
</gene>